<dbReference type="Proteomes" id="UP000644010">
    <property type="component" value="Unassembled WGS sequence"/>
</dbReference>
<dbReference type="InterPro" id="IPR013783">
    <property type="entry name" value="Ig-like_fold"/>
</dbReference>
<proteinExistence type="predicted"/>
<evidence type="ECO:0000313" key="2">
    <source>
        <dbReference type="EMBL" id="MBC5642366.1"/>
    </source>
</evidence>
<comment type="caution">
    <text evidence="2">The sequence shown here is derived from an EMBL/GenBank/DDBJ whole genome shotgun (WGS) entry which is preliminary data.</text>
</comment>
<dbReference type="Pfam" id="PF08522">
    <property type="entry name" value="BT_3987-like_N"/>
    <property type="match status" value="1"/>
</dbReference>
<dbReference type="InterPro" id="IPR022409">
    <property type="entry name" value="PKD/Chitinase_dom"/>
</dbReference>
<dbReference type="RefSeq" id="WP_186958625.1">
    <property type="nucleotide sequence ID" value="NZ_JACOOI010000004.1"/>
</dbReference>
<dbReference type="EMBL" id="JACOOI010000004">
    <property type="protein sequence ID" value="MBC5642366.1"/>
    <property type="molecule type" value="Genomic_DNA"/>
</dbReference>
<accession>A0ABR7DYZ5</accession>
<sequence length="268" mass="30292">MKTIRVYLLSLFMTIIFLPSCDYETGIRDTDYPDQLLYMPAAYQNGRFVIDDITKVTGELPFEGSIYRYKIDTENRLFIVPLSVYRAGIDNKKEVNVDISIDTDTVTSLNNSSSLGYSLLLLPEEKITITDKVTIKDKEEIAIFDLKIDLDFLLSKFADQNYGIGINISSKDREVNPKLATTVVIINTRIMKPTSGFTYTINNKEVKFNNTAIYAEEYVWDFGDSSSSTEKSPTHTYVSPGKYKVSLTSTGITGKTESSIYTEEIIIE</sequence>
<dbReference type="SMART" id="SM00089">
    <property type="entry name" value="PKD"/>
    <property type="match status" value="1"/>
</dbReference>
<dbReference type="Pfam" id="PF18911">
    <property type="entry name" value="PKD_4"/>
    <property type="match status" value="1"/>
</dbReference>
<protein>
    <submittedName>
        <fullName evidence="2">PKD domain-containing protein</fullName>
    </submittedName>
</protein>
<dbReference type="InterPro" id="IPR013728">
    <property type="entry name" value="BT_3987-like_N"/>
</dbReference>
<evidence type="ECO:0000259" key="1">
    <source>
        <dbReference type="PROSITE" id="PS50093"/>
    </source>
</evidence>
<evidence type="ECO:0000313" key="3">
    <source>
        <dbReference type="Proteomes" id="UP000644010"/>
    </source>
</evidence>
<name>A0ABR7DYZ5_9BACT</name>
<reference evidence="2 3" key="1">
    <citation type="submission" date="2020-08" db="EMBL/GenBank/DDBJ databases">
        <title>Genome public.</title>
        <authorList>
            <person name="Liu C."/>
            <person name="Sun Q."/>
        </authorList>
    </citation>
    <scope>NUCLEOTIDE SEQUENCE [LARGE SCALE GENOMIC DNA]</scope>
    <source>
        <strain evidence="2 3">BX2</strain>
    </source>
</reference>
<dbReference type="PROSITE" id="PS50093">
    <property type="entry name" value="PKD"/>
    <property type="match status" value="1"/>
</dbReference>
<feature type="domain" description="PKD" evidence="1">
    <location>
        <begin position="218"/>
        <end position="268"/>
    </location>
</feature>
<gene>
    <name evidence="2" type="ORF">H8S77_05645</name>
</gene>
<dbReference type="InterPro" id="IPR035986">
    <property type="entry name" value="PKD_dom_sf"/>
</dbReference>
<dbReference type="SUPFAM" id="SSF49299">
    <property type="entry name" value="PKD domain"/>
    <property type="match status" value="1"/>
</dbReference>
<organism evidence="2 3">
    <name type="scientific">Parabacteroides segnis</name>
    <dbReference type="NCBI Taxonomy" id="2763058"/>
    <lineage>
        <taxon>Bacteria</taxon>
        <taxon>Pseudomonadati</taxon>
        <taxon>Bacteroidota</taxon>
        <taxon>Bacteroidia</taxon>
        <taxon>Bacteroidales</taxon>
        <taxon>Tannerellaceae</taxon>
        <taxon>Parabacteroides</taxon>
    </lineage>
</organism>
<keyword evidence="3" id="KW-1185">Reference proteome</keyword>
<dbReference type="Gene3D" id="2.60.40.10">
    <property type="entry name" value="Immunoglobulins"/>
    <property type="match status" value="1"/>
</dbReference>
<dbReference type="CDD" id="cd00146">
    <property type="entry name" value="PKD"/>
    <property type="match status" value="1"/>
</dbReference>
<dbReference type="Gene3D" id="2.60.40.1740">
    <property type="entry name" value="hypothetical protein (bacova_03559)"/>
    <property type="match status" value="1"/>
</dbReference>
<dbReference type="InterPro" id="IPR000601">
    <property type="entry name" value="PKD_dom"/>
</dbReference>